<dbReference type="EMBL" id="JAVDTT010000002">
    <property type="protein sequence ID" value="MDR6842128.1"/>
    <property type="molecule type" value="Genomic_DNA"/>
</dbReference>
<proteinExistence type="predicted"/>
<protein>
    <submittedName>
        <fullName evidence="2">Uncharacterized protein YbjT (DUF2867 family)</fullName>
    </submittedName>
</protein>
<gene>
    <name evidence="2" type="ORF">J2W94_002413</name>
</gene>
<dbReference type="Proteomes" id="UP001254759">
    <property type="component" value="Unassembled WGS sequence"/>
</dbReference>
<organism evidence="2 3">
    <name type="scientific">Pseudoxanthomonas sacheonensis</name>
    <dbReference type="NCBI Taxonomy" id="443615"/>
    <lineage>
        <taxon>Bacteria</taxon>
        <taxon>Pseudomonadati</taxon>
        <taxon>Pseudomonadota</taxon>
        <taxon>Gammaproteobacteria</taxon>
        <taxon>Lysobacterales</taxon>
        <taxon>Lysobacteraceae</taxon>
        <taxon>Pseudoxanthomonas</taxon>
    </lineage>
</organism>
<evidence type="ECO:0000259" key="1">
    <source>
        <dbReference type="Pfam" id="PF13460"/>
    </source>
</evidence>
<evidence type="ECO:0000313" key="2">
    <source>
        <dbReference type="EMBL" id="MDR6842128.1"/>
    </source>
</evidence>
<dbReference type="SUPFAM" id="SSF51735">
    <property type="entry name" value="NAD(P)-binding Rossmann-fold domains"/>
    <property type="match status" value="1"/>
</dbReference>
<dbReference type="InterPro" id="IPR016040">
    <property type="entry name" value="NAD(P)-bd_dom"/>
</dbReference>
<dbReference type="Pfam" id="PF13460">
    <property type="entry name" value="NAD_binding_10"/>
    <property type="match status" value="1"/>
</dbReference>
<name>A0ABU1RTM7_9GAMM</name>
<evidence type="ECO:0000313" key="3">
    <source>
        <dbReference type="Proteomes" id="UP001254759"/>
    </source>
</evidence>
<accession>A0ABU1RTM7</accession>
<dbReference type="Gene3D" id="3.40.50.720">
    <property type="entry name" value="NAD(P)-binding Rossmann-like Domain"/>
    <property type="match status" value="1"/>
</dbReference>
<keyword evidence="3" id="KW-1185">Reference proteome</keyword>
<dbReference type="RefSeq" id="WP_310093570.1">
    <property type="nucleotide sequence ID" value="NZ_JAVDTT010000002.1"/>
</dbReference>
<reference evidence="2 3" key="1">
    <citation type="submission" date="2023-07" db="EMBL/GenBank/DDBJ databases">
        <title>Sorghum-associated microbial communities from plants grown in Nebraska, USA.</title>
        <authorList>
            <person name="Schachtman D."/>
        </authorList>
    </citation>
    <scope>NUCLEOTIDE SEQUENCE [LARGE SCALE GENOMIC DNA]</scope>
    <source>
        <strain evidence="2 3">BE107</strain>
    </source>
</reference>
<feature type="domain" description="NAD(P)-binding" evidence="1">
    <location>
        <begin position="7"/>
        <end position="176"/>
    </location>
</feature>
<dbReference type="PANTHER" id="PTHR12126:SF11">
    <property type="entry name" value="NADH DEHYDROGENASE [UBIQUINONE] 1 ALPHA SUBCOMPLEX SUBUNIT 9, MITOCHONDRIAL"/>
    <property type="match status" value="1"/>
</dbReference>
<comment type="caution">
    <text evidence="2">The sequence shown here is derived from an EMBL/GenBank/DDBJ whole genome shotgun (WGS) entry which is preliminary data.</text>
</comment>
<dbReference type="InterPro" id="IPR051207">
    <property type="entry name" value="ComplexI_NDUFA9_subunit"/>
</dbReference>
<dbReference type="PANTHER" id="PTHR12126">
    <property type="entry name" value="NADH-UBIQUINONE OXIDOREDUCTASE 39 KDA SUBUNIT-RELATED"/>
    <property type="match status" value="1"/>
</dbReference>
<sequence length="267" mass="28920">MKVVVAGGSGLVGARLVARLRSRGYEAIAASRRSGVDTVTGEGLKEALSGAHTVVDVTNAPSFEEPEVTEFFRESSQRLLAAGESAGVSRHLALSVVGTQRLQDSGYFRAKEIQESLVSSSKVPHTIVQSTQFFEFMANIIPPGSGKENVRLSPALVQPVAADDVADLLADLVATPPSHAVVEIAGPEPYRLCDLVQWVMYSYQDNRPVIADRSASYYNAILDDRTLTPGAHALIARTYFRDWLDGYLSGSVRIPHVHHPNPMAHTR</sequence>
<dbReference type="InterPro" id="IPR036291">
    <property type="entry name" value="NAD(P)-bd_dom_sf"/>
</dbReference>